<sequence length="378" mass="43991">MWRHIFIWIQILGFLLLMSLIGQHLYIWYVGDLYLWERKGYEKSRKSSISLWENRLYAPTYITKIDNIYIIVDCWHHRVLYSENIYEPVGEWRDLVADIRIWIPHSVATNGDILVMESSDHGSGGRDHSLVVFGIIRGSQGKIKGFRFLQRIRLCPGKKVFRPHRVLYDLKTDAFYVYITNPPTFGKYNWSRKKQRLQYVYCEDLHFMEGVYARSFTFVNDAIIFTAGPKKSLTFAKLDGVNGTPRFLGRINVGWMGLKTGTMNDVIYKDNYWYITSSYPCSLIRVKSLRKGRIEMLHKKLQLCQAGKKGPGIRADGRCNHLGTPYYLSFIDGRMMIPFLFACSGILSFDPITKSATVLWGSGWTEIPNDVERRGTEW</sequence>
<evidence type="ECO:0000313" key="3">
    <source>
        <dbReference type="Proteomes" id="UP000192257"/>
    </source>
</evidence>
<reference evidence="2 3" key="1">
    <citation type="submission" date="2017-03" db="EMBL/GenBank/DDBJ databases">
        <title>An alternative strategy for trypanosome survival in the mammalian bloodstream revealed through genome and transcriptome analysis of the ubiquitous bovine parasite Trypanosoma (Megatrypanum) theileri.</title>
        <authorList>
            <person name="Kelly S."/>
            <person name="Ivens A."/>
            <person name="Mott A."/>
            <person name="O'Neill E."/>
            <person name="Emms D."/>
            <person name="Macleod O."/>
            <person name="Voorheis P."/>
            <person name="Matthews J."/>
            <person name="Matthews K."/>
            <person name="Carrington M."/>
        </authorList>
    </citation>
    <scope>NUCLEOTIDE SEQUENCE [LARGE SCALE GENOMIC DNA]</scope>
    <source>
        <strain evidence="2">Edinburgh</strain>
    </source>
</reference>
<organism evidence="2 3">
    <name type="scientific">Trypanosoma theileri</name>
    <dbReference type="NCBI Taxonomy" id="67003"/>
    <lineage>
        <taxon>Eukaryota</taxon>
        <taxon>Discoba</taxon>
        <taxon>Euglenozoa</taxon>
        <taxon>Kinetoplastea</taxon>
        <taxon>Metakinetoplastina</taxon>
        <taxon>Trypanosomatida</taxon>
        <taxon>Trypanosomatidae</taxon>
        <taxon>Trypanosoma</taxon>
    </lineage>
</organism>
<accession>A0A1X0NNU7</accession>
<name>A0A1X0NNU7_9TRYP</name>
<dbReference type="GeneID" id="39988186"/>
<gene>
    <name evidence="2" type="ORF">TM35_000292490</name>
</gene>
<dbReference type="RefSeq" id="XP_028880433.1">
    <property type="nucleotide sequence ID" value="XM_029028406.1"/>
</dbReference>
<keyword evidence="3" id="KW-1185">Reference proteome</keyword>
<proteinExistence type="predicted"/>
<dbReference type="EMBL" id="NBCO01000029">
    <property type="protein sequence ID" value="ORC86367.1"/>
    <property type="molecule type" value="Genomic_DNA"/>
</dbReference>
<evidence type="ECO:0000256" key="1">
    <source>
        <dbReference type="SAM" id="Phobius"/>
    </source>
</evidence>
<keyword evidence="1" id="KW-0472">Membrane</keyword>
<dbReference type="VEuPathDB" id="TriTrypDB:TM35_000292490"/>
<comment type="caution">
    <text evidence="2">The sequence shown here is derived from an EMBL/GenBank/DDBJ whole genome shotgun (WGS) entry which is preliminary data.</text>
</comment>
<feature type="transmembrane region" description="Helical" evidence="1">
    <location>
        <begin position="6"/>
        <end position="29"/>
    </location>
</feature>
<evidence type="ECO:0000313" key="2">
    <source>
        <dbReference type="EMBL" id="ORC86367.1"/>
    </source>
</evidence>
<dbReference type="Proteomes" id="UP000192257">
    <property type="component" value="Unassembled WGS sequence"/>
</dbReference>
<keyword evidence="1" id="KW-1133">Transmembrane helix</keyword>
<dbReference type="OrthoDB" id="246613at2759"/>
<dbReference type="AlphaFoldDB" id="A0A1X0NNU7"/>
<keyword evidence="1" id="KW-0812">Transmembrane</keyword>
<protein>
    <submittedName>
        <fullName evidence="2">ABC transporter related protein</fullName>
    </submittedName>
</protein>